<reference evidence="1 2" key="1">
    <citation type="submission" date="2018-11" db="EMBL/GenBank/DDBJ databases">
        <title>Genomes From Bacteria Associated with the Canine Oral Cavity: a Test Case for Automated Genome-Based Taxonomic Assignment.</title>
        <authorList>
            <person name="Coil D.A."/>
            <person name="Jospin G."/>
            <person name="Darling A.E."/>
            <person name="Wallis C."/>
            <person name="Davis I.J."/>
            <person name="Harris S."/>
            <person name="Eisen J.A."/>
            <person name="Holcombe L.J."/>
            <person name="O'Flynn C."/>
        </authorList>
    </citation>
    <scope>NUCLEOTIDE SEQUENCE [LARGE SCALE GENOMIC DNA]</scope>
    <source>
        <strain evidence="1 2">OH2617_COT-023</strain>
    </source>
</reference>
<gene>
    <name evidence="1" type="ORF">EII40_09540</name>
</gene>
<proteinExistence type="predicted"/>
<comment type="caution">
    <text evidence="1">The sequence shown here is derived from an EMBL/GenBank/DDBJ whole genome shotgun (WGS) entry which is preliminary data.</text>
</comment>
<name>A0A3P1XL34_TANFO</name>
<dbReference type="Proteomes" id="UP000278609">
    <property type="component" value="Unassembled WGS sequence"/>
</dbReference>
<organism evidence="1 2">
    <name type="scientific">Tannerella forsythia</name>
    <name type="common">Bacteroides forsythus</name>
    <dbReference type="NCBI Taxonomy" id="28112"/>
    <lineage>
        <taxon>Bacteria</taxon>
        <taxon>Pseudomonadati</taxon>
        <taxon>Bacteroidota</taxon>
        <taxon>Bacteroidia</taxon>
        <taxon>Bacteroidales</taxon>
        <taxon>Tannerellaceae</taxon>
        <taxon>Tannerella</taxon>
    </lineage>
</organism>
<dbReference type="SUPFAM" id="SSF158745">
    <property type="entry name" value="LanC-like"/>
    <property type="match status" value="1"/>
</dbReference>
<dbReference type="EMBL" id="RQYS01000041">
    <property type="protein sequence ID" value="RRD59494.1"/>
    <property type="molecule type" value="Genomic_DNA"/>
</dbReference>
<sequence>MDKEHAFLKGYTERLIEKGRCLSDIGLWNGKMGIAIYLLHLARITQDEKYENLASELTDAVYGQISLDLPFCFDNGLLGIGCGFEHIIHNGFADADGDEILSEIDAVAINIIDSRPIEDLGLGKGVCGIGCYLYHRLTDRPNDNNSMIVLKLKEYLIYLIDWMEELIQKTTDKQEYNDAYFLLVRLHKLDVFNHKVERLSAVCLRKMIDFNCRITDGYELLGIPSLKALKPWM</sequence>
<dbReference type="RefSeq" id="WP_099811133.1">
    <property type="nucleotide sequence ID" value="NZ_RQYS01000041.1"/>
</dbReference>
<accession>A0A3P1XL34</accession>
<dbReference type="Gene3D" id="1.50.10.20">
    <property type="match status" value="1"/>
</dbReference>
<evidence type="ECO:0000313" key="2">
    <source>
        <dbReference type="Proteomes" id="UP000278609"/>
    </source>
</evidence>
<evidence type="ECO:0008006" key="3">
    <source>
        <dbReference type="Google" id="ProtNLM"/>
    </source>
</evidence>
<protein>
    <recommendedName>
        <fullName evidence="3">Lanthionine synthetase C-like protein</fullName>
    </recommendedName>
</protein>
<dbReference type="OrthoDB" id="1092992at2"/>
<dbReference type="AlphaFoldDB" id="A0A3P1XL34"/>
<evidence type="ECO:0000313" key="1">
    <source>
        <dbReference type="EMBL" id="RRD59494.1"/>
    </source>
</evidence>